<feature type="region of interest" description="Disordered" evidence="1">
    <location>
        <begin position="139"/>
        <end position="178"/>
    </location>
</feature>
<dbReference type="Proteomes" id="UP000236161">
    <property type="component" value="Unassembled WGS sequence"/>
</dbReference>
<dbReference type="InterPro" id="IPR036291">
    <property type="entry name" value="NAD(P)-bd_dom_sf"/>
</dbReference>
<keyword evidence="3" id="KW-1185">Reference proteome</keyword>
<proteinExistence type="predicted"/>
<evidence type="ECO:0000313" key="3">
    <source>
        <dbReference type="Proteomes" id="UP000236161"/>
    </source>
</evidence>
<sequence>MVKLFLSEGFMAHGTVRDPSDEKNSHLKKLEKASENLQIFRADLLDYSAIVAAIAGCEGVSLCWPWGFRRSSRSRGRRKKGCRWREPASRISREAELQELRRRTEEPRVQEEAPSVTGSAAGVGRCRCAGCRRPPAAMEAMHQLLPATNHRRRRSQQEASPAGGERRRGDQPPLERLR</sequence>
<dbReference type="AlphaFoldDB" id="A0A2I0B4Y2"/>
<name>A0A2I0B4Y2_9ASPA</name>
<accession>A0A2I0B4Y2</accession>
<protein>
    <submittedName>
        <fullName evidence="2">Cinnamoyl-CoA reductase 2</fullName>
        <ecNumber evidence="2">1.2.1.44</ecNumber>
    </submittedName>
</protein>
<reference evidence="2 3" key="1">
    <citation type="journal article" date="2017" name="Nature">
        <title>The Apostasia genome and the evolution of orchids.</title>
        <authorList>
            <person name="Zhang G.Q."/>
            <person name="Liu K.W."/>
            <person name="Li Z."/>
            <person name="Lohaus R."/>
            <person name="Hsiao Y.Y."/>
            <person name="Niu S.C."/>
            <person name="Wang J.Y."/>
            <person name="Lin Y.C."/>
            <person name="Xu Q."/>
            <person name="Chen L.J."/>
            <person name="Yoshida K."/>
            <person name="Fujiwara S."/>
            <person name="Wang Z.W."/>
            <person name="Zhang Y.Q."/>
            <person name="Mitsuda N."/>
            <person name="Wang M."/>
            <person name="Liu G.H."/>
            <person name="Pecoraro L."/>
            <person name="Huang H.X."/>
            <person name="Xiao X.J."/>
            <person name="Lin M."/>
            <person name="Wu X.Y."/>
            <person name="Wu W.L."/>
            <person name="Chen Y.Y."/>
            <person name="Chang S.B."/>
            <person name="Sakamoto S."/>
            <person name="Ohme-Takagi M."/>
            <person name="Yagi M."/>
            <person name="Zeng S.J."/>
            <person name="Shen C.Y."/>
            <person name="Yeh C.M."/>
            <person name="Luo Y.B."/>
            <person name="Tsai W.C."/>
            <person name="Van de Peer Y."/>
            <person name="Liu Z.J."/>
        </authorList>
    </citation>
    <scope>NUCLEOTIDE SEQUENCE [LARGE SCALE GENOMIC DNA]</scope>
    <source>
        <strain evidence="3">cv. Shenzhen</strain>
        <tissue evidence="2">Stem</tissue>
    </source>
</reference>
<dbReference type="OrthoDB" id="2735536at2759"/>
<evidence type="ECO:0000313" key="2">
    <source>
        <dbReference type="EMBL" id="PKA62856.1"/>
    </source>
</evidence>
<dbReference type="GO" id="GO:0016621">
    <property type="term" value="F:cinnamoyl-CoA reductase activity"/>
    <property type="evidence" value="ECO:0007669"/>
    <property type="project" value="UniProtKB-EC"/>
</dbReference>
<dbReference type="SUPFAM" id="SSF51735">
    <property type="entry name" value="NAD(P)-binding Rossmann-fold domains"/>
    <property type="match status" value="1"/>
</dbReference>
<dbReference type="EC" id="1.2.1.44" evidence="2"/>
<evidence type="ECO:0000256" key="1">
    <source>
        <dbReference type="SAM" id="MobiDB-lite"/>
    </source>
</evidence>
<dbReference type="STRING" id="1088818.A0A2I0B4Y2"/>
<keyword evidence="2" id="KW-0560">Oxidoreductase</keyword>
<feature type="region of interest" description="Disordered" evidence="1">
    <location>
        <begin position="95"/>
        <end position="116"/>
    </location>
</feature>
<feature type="compositionally biased region" description="Basic and acidic residues" evidence="1">
    <location>
        <begin position="164"/>
        <end position="178"/>
    </location>
</feature>
<organism evidence="2 3">
    <name type="scientific">Apostasia shenzhenica</name>
    <dbReference type="NCBI Taxonomy" id="1088818"/>
    <lineage>
        <taxon>Eukaryota</taxon>
        <taxon>Viridiplantae</taxon>
        <taxon>Streptophyta</taxon>
        <taxon>Embryophyta</taxon>
        <taxon>Tracheophyta</taxon>
        <taxon>Spermatophyta</taxon>
        <taxon>Magnoliopsida</taxon>
        <taxon>Liliopsida</taxon>
        <taxon>Asparagales</taxon>
        <taxon>Orchidaceae</taxon>
        <taxon>Apostasioideae</taxon>
        <taxon>Apostasia</taxon>
    </lineage>
</organism>
<dbReference type="Gene3D" id="3.40.50.720">
    <property type="entry name" value="NAD(P)-binding Rossmann-like Domain"/>
    <property type="match status" value="1"/>
</dbReference>
<dbReference type="EMBL" id="KZ451912">
    <property type="protein sequence ID" value="PKA62856.1"/>
    <property type="molecule type" value="Genomic_DNA"/>
</dbReference>
<feature type="compositionally biased region" description="Basic and acidic residues" evidence="1">
    <location>
        <begin position="95"/>
        <end position="111"/>
    </location>
</feature>
<gene>
    <name evidence="2" type="primary">CCR2</name>
    <name evidence="2" type="ORF">AXF42_Ash018850</name>
</gene>